<dbReference type="Pfam" id="PF00651">
    <property type="entry name" value="BTB"/>
    <property type="match status" value="2"/>
</dbReference>
<evidence type="ECO:0000313" key="4">
    <source>
        <dbReference type="Proteomes" id="UP001235939"/>
    </source>
</evidence>
<sequence>MGASASSPSLSGGQTSDFYPPLHTQNVFATFSSSTVDQFGKEKKKKGASLSTLRKRLTRRRRISKNYDHAQIFRDFLADWSPRDVITLVEEYEALMALKELAVAADLARPAANACKQDLGTLFEYKYCSDINLIYQGTVFPVHRAVLAARCPFFRELLNSLSSLCTEVAVDIDIAGVSVSMFNELLRYLYTGDLSVAEQYEGSLDILFQLSEQFGIPNPLQQDLRYLLETGMYSDISLTFTSRTPAGGLFGRAADGTPSVVCDHLPPEAEGKTCKVCHGEAEYWCHRAILSARSPFFRNVIRRQQRRSIDMQEPCRTRVVLDESIIPRRFARILLHAVYQDTFDFSALLLEASKKGVPPEGGGPQKTLVDEAMHLYEVARFIELDVLVHMCEDFIAESLSLDTLVSVLQWSCQPHGSQWVHRQAVHFIREEFSAVAASPALYQLTQDQLAEVITSDFLQAGEMEVWQAVLKWGEHQLFKRVEEREPNVVSHTAHSVSRRGLRRRDLSDGELRDLLSDLLCHVRFGHILPPDSELLTAAAKRGLVITPPSYMLGGDMPGPQHVRPSWVLPPGRRRPDLYARPRLFLPYVEEAKVPFLLRQYTRCVVQAWLEEQLGPEVSDVGRRQVWHISHIPDTLYMVEKPSLAFHEGFVPHLCPPPASVKGVVLDDQLVHRMRKREEELRSQCPAVRRAYSLVANHCDVTKQVQLRVVREFGLPDSTLEILHRSSYMEDPPPPRLHRPQPPPPPAGGPAHFFLAGTYQ</sequence>
<dbReference type="InterPro" id="IPR042345">
    <property type="entry name" value="Btbd7"/>
</dbReference>
<name>A0ABY6K7J7_9ARAC</name>
<dbReference type="SMART" id="SM00225">
    <property type="entry name" value="BTB"/>
    <property type="match status" value="2"/>
</dbReference>
<dbReference type="Gene3D" id="3.30.710.10">
    <property type="entry name" value="Potassium Channel Kv1.1, Chain A"/>
    <property type="match status" value="2"/>
</dbReference>
<protein>
    <submittedName>
        <fullName evidence="3">BTBD7</fullName>
    </submittedName>
</protein>
<dbReference type="CDD" id="cd18489">
    <property type="entry name" value="BACK_BTBD7"/>
    <property type="match status" value="1"/>
</dbReference>
<reference evidence="3 4" key="1">
    <citation type="submission" date="2022-01" db="EMBL/GenBank/DDBJ databases">
        <title>A chromosomal length assembly of Cordylochernes scorpioides.</title>
        <authorList>
            <person name="Zeh D."/>
            <person name="Zeh J."/>
        </authorList>
    </citation>
    <scope>NUCLEOTIDE SEQUENCE [LARGE SCALE GENOMIC DNA]</scope>
    <source>
        <strain evidence="3">IN4F17</strain>
        <tissue evidence="3">Whole Body</tissue>
    </source>
</reference>
<dbReference type="PROSITE" id="PS50097">
    <property type="entry name" value="BTB"/>
    <property type="match status" value="2"/>
</dbReference>
<dbReference type="PANTHER" id="PTHR16064:SF3">
    <property type="entry name" value="BTB_POZ DOMAIN-CONTAINING PROTEIN 7"/>
    <property type="match status" value="1"/>
</dbReference>
<dbReference type="InterPro" id="IPR011705">
    <property type="entry name" value="BACK"/>
</dbReference>
<proteinExistence type="predicted"/>
<feature type="domain" description="BTB" evidence="2">
    <location>
        <begin position="129"/>
        <end position="198"/>
    </location>
</feature>
<organism evidence="3 4">
    <name type="scientific">Cordylochernes scorpioides</name>
    <dbReference type="NCBI Taxonomy" id="51811"/>
    <lineage>
        <taxon>Eukaryota</taxon>
        <taxon>Metazoa</taxon>
        <taxon>Ecdysozoa</taxon>
        <taxon>Arthropoda</taxon>
        <taxon>Chelicerata</taxon>
        <taxon>Arachnida</taxon>
        <taxon>Pseudoscorpiones</taxon>
        <taxon>Cheliferoidea</taxon>
        <taxon>Chernetidae</taxon>
        <taxon>Cordylochernes</taxon>
    </lineage>
</organism>
<dbReference type="Gene3D" id="1.25.40.420">
    <property type="match status" value="1"/>
</dbReference>
<dbReference type="Pfam" id="PF07707">
    <property type="entry name" value="BACK"/>
    <property type="match status" value="1"/>
</dbReference>
<dbReference type="PANTHER" id="PTHR16064">
    <property type="entry name" value="BTB POZ DOMAIN CONTAINING 7"/>
    <property type="match status" value="1"/>
</dbReference>
<feature type="domain" description="BTB" evidence="2">
    <location>
        <begin position="286"/>
        <end position="347"/>
    </location>
</feature>
<dbReference type="SMART" id="SM00875">
    <property type="entry name" value="BACK"/>
    <property type="match status" value="1"/>
</dbReference>
<accession>A0ABY6K7J7</accession>
<feature type="compositionally biased region" description="Pro residues" evidence="1">
    <location>
        <begin position="730"/>
        <end position="747"/>
    </location>
</feature>
<evidence type="ECO:0000256" key="1">
    <source>
        <dbReference type="SAM" id="MobiDB-lite"/>
    </source>
</evidence>
<dbReference type="EMBL" id="CP092865">
    <property type="protein sequence ID" value="UYV64836.1"/>
    <property type="molecule type" value="Genomic_DNA"/>
</dbReference>
<dbReference type="Proteomes" id="UP001235939">
    <property type="component" value="Chromosome 03"/>
</dbReference>
<dbReference type="InterPro" id="IPR000210">
    <property type="entry name" value="BTB/POZ_dom"/>
</dbReference>
<dbReference type="InterPro" id="IPR047936">
    <property type="entry name" value="BTBD7_BACK"/>
</dbReference>
<gene>
    <name evidence="3" type="ORF">LAZ67_3002116</name>
</gene>
<evidence type="ECO:0000259" key="2">
    <source>
        <dbReference type="PROSITE" id="PS50097"/>
    </source>
</evidence>
<keyword evidence="4" id="KW-1185">Reference proteome</keyword>
<feature type="region of interest" description="Disordered" evidence="1">
    <location>
        <begin position="726"/>
        <end position="749"/>
    </location>
</feature>
<evidence type="ECO:0000313" key="3">
    <source>
        <dbReference type="EMBL" id="UYV64836.1"/>
    </source>
</evidence>
<dbReference type="SUPFAM" id="SSF54695">
    <property type="entry name" value="POZ domain"/>
    <property type="match status" value="2"/>
</dbReference>
<dbReference type="InterPro" id="IPR011333">
    <property type="entry name" value="SKP1/BTB/POZ_sf"/>
</dbReference>